<dbReference type="InterPro" id="IPR038765">
    <property type="entry name" value="Papain-like_cys_pep_sf"/>
</dbReference>
<dbReference type="InterPro" id="IPR036985">
    <property type="entry name" value="Transglutaminase-like_sf"/>
</dbReference>
<feature type="domain" description="Rad4 beta-hairpin" evidence="2">
    <location>
        <begin position="891"/>
        <end position="941"/>
    </location>
</feature>
<dbReference type="InterPro" id="IPR004583">
    <property type="entry name" value="DNA_repair_Rad4"/>
</dbReference>
<dbReference type="PANTHER" id="PTHR12135">
    <property type="entry name" value="DNA REPAIR PROTEIN XP-C / RAD4"/>
    <property type="match status" value="1"/>
</dbReference>
<sequence length="1189" mass="143250">MEKKKRKKDIYDEKSDDIDSWNEIDRELFGEDELKILEKGDKEVSENKEEDNDYYIDKEILNVTNDEDFIHLDDIYESDNTTTNEDKSSSSDVEIIEIDSEELSNEKDMNKNKKRNLKNDHKNKKGNIDKNKKGNSNKKKNNTNDDNIKNNYSVDKNSDDDISNESKLFSLDELRKFKDMKYKNIQKRIEENKLITFLLCWICHLYFLNNICNNKLVQGLIYSVYVNYKSTKKLYSDPIYLFLFIKNYFELTIDRKAWIIGDKILSKYFKGSIIFRLVRCIHRRKGNNVLLNLIFVSLCRCLNIPSRICMSLPMLKDEIYTIDNNDHFIKKCYHKYSEKFNKNIFFNDFINNIETYSSDQERLLNNEERGIDNYMNNEDNNDNNSYKHNESNNNSYHNDDVIIIEKEDFILNKKKKSSKNYKTHETTQYHIFTECYSASFNKWVSFFFPFNVYYFNFFNFSKNDNTNNYESKIFHILLPLPKTSEEIKIYKNEKTKSNLNKFPHSLFYGNNKKIKEYISESSSDPTTLLSIYSYDENDKKEKHPKDKYINNSIENNVYIEKDDNMFKNTKTCSNKNIEPTEDNNYIINEDLIRKKKKTNNINYASSNILKENKCHITSHIYFNHDLKLNKLDNKKYSHKNFHILCENYKGKMYVEKNNKFFIFDKKKKNILRIIYLQYNIKKSEDTKRKNKNYIKDNLKFDSSQNVDDDIFDFEEDEEHMNIKNSLADIYSTNDTNKFLLNQIIELKNANKKLKKKEYNFNISNHLIEYDEIIYDKFGDISKVNSYENKYIKVFINSNVYKYFYNLDHYNLYLSINKYNILKDISVRHKLRCSTNSNKSNTINAIIKGDKQCNIIRESFRKLCFYTNKKNYKNSELVIDKRDDDYLYNLYVTNMIPKEKTDFLKSNYYILKSMLKKNQVIYPNKPVGLFKGENVYLKENFYNLTRREYLENRHYYLSDSEEPLNYEYDEYNKIRIPLYAPFQLKKRINRNRKNENCLLSLGPNDGITNDTIQNNNDINNNLLGIDEQHFDYIYDKKDKLDILKNKLFAHIKANNIIELNEDDICIYNIQLKYILKHIKGIIPYKLIYNNSYFLYNKFRKRQNVKVDVNKIIIRKKDFIPFQNLYIPPKKTQDEFLIRDKTKQIKNLWKVLFKSIMYEQKNKELSIQKKKAKNIYKMKDFNMDVDRYFEI</sequence>
<dbReference type="Gene3D" id="3.90.260.10">
    <property type="entry name" value="Transglutaminase-like"/>
    <property type="match status" value="1"/>
</dbReference>
<dbReference type="GO" id="GO:0006289">
    <property type="term" value="P:nucleotide-excision repair"/>
    <property type="evidence" value="ECO:0007669"/>
    <property type="project" value="InterPro"/>
</dbReference>
<dbReference type="Proteomes" id="UP000030656">
    <property type="component" value="Unassembled WGS sequence"/>
</dbReference>
<dbReference type="GO" id="GO:0005737">
    <property type="term" value="C:cytoplasm"/>
    <property type="evidence" value="ECO:0007669"/>
    <property type="project" value="TreeGrafter"/>
</dbReference>
<feature type="compositionally biased region" description="Acidic residues" evidence="1">
    <location>
        <begin position="94"/>
        <end position="103"/>
    </location>
</feature>
<dbReference type="GO" id="GO:0006298">
    <property type="term" value="P:mismatch repair"/>
    <property type="evidence" value="ECO:0007669"/>
    <property type="project" value="TreeGrafter"/>
</dbReference>
<dbReference type="GO" id="GO:0071942">
    <property type="term" value="C:XPC complex"/>
    <property type="evidence" value="ECO:0007669"/>
    <property type="project" value="TreeGrafter"/>
</dbReference>
<reference evidence="3 4" key="1">
    <citation type="submission" date="2013-02" db="EMBL/GenBank/DDBJ databases">
        <title>The Genome Annotation of Plasmodium falciparum FCH/4.</title>
        <authorList>
            <consortium name="The Broad Institute Genome Sequencing Platform"/>
            <consortium name="The Broad Institute Genome Sequencing Center for Infectious Disease"/>
            <person name="Neafsey D."/>
            <person name="Hoffman S."/>
            <person name="Volkman S."/>
            <person name="Rosenthal P."/>
            <person name="Walker B."/>
            <person name="Young S.K."/>
            <person name="Zeng Q."/>
            <person name="Gargeya S."/>
            <person name="Fitzgerald M."/>
            <person name="Haas B."/>
            <person name="Abouelleil A."/>
            <person name="Allen A.W."/>
            <person name="Alvarado L."/>
            <person name="Arachchi H.M."/>
            <person name="Berlin A.M."/>
            <person name="Chapman S.B."/>
            <person name="Gainer-Dewar J."/>
            <person name="Goldberg J."/>
            <person name="Griggs A."/>
            <person name="Gujja S."/>
            <person name="Hansen M."/>
            <person name="Howarth C."/>
            <person name="Imamovic A."/>
            <person name="Ireland A."/>
            <person name="Larimer J."/>
            <person name="McCowan C."/>
            <person name="Murphy C."/>
            <person name="Pearson M."/>
            <person name="Poon T.W."/>
            <person name="Priest M."/>
            <person name="Roberts A."/>
            <person name="Saif S."/>
            <person name="Shea T."/>
            <person name="Sisk P."/>
            <person name="Sykes S."/>
            <person name="Wortman J."/>
            <person name="Nusbaum C."/>
            <person name="Birren B."/>
        </authorList>
    </citation>
    <scope>NUCLEOTIDE SEQUENCE [LARGE SCALE GENOMIC DNA]</scope>
    <source>
        <strain evidence="3 4">FCH/4</strain>
    </source>
</reference>
<dbReference type="OrthoDB" id="300780at2759"/>
<feature type="compositionally biased region" description="Low complexity" evidence="1">
    <location>
        <begin position="372"/>
        <end position="384"/>
    </location>
</feature>
<proteinExistence type="predicted"/>
<evidence type="ECO:0000259" key="2">
    <source>
        <dbReference type="SMART" id="SM01030"/>
    </source>
</evidence>
<dbReference type="SMART" id="SM01030">
    <property type="entry name" value="BHD_1"/>
    <property type="match status" value="1"/>
</dbReference>
<reference evidence="3 4" key="2">
    <citation type="submission" date="2013-02" db="EMBL/GenBank/DDBJ databases">
        <title>The Genome Sequence of Plasmodium falciparum FCH/4.</title>
        <authorList>
            <consortium name="The Broad Institute Genome Sequencing Platform"/>
            <consortium name="The Broad Institute Genome Sequencing Center for Infectious Disease"/>
            <person name="Neafsey D."/>
            <person name="Cheeseman I."/>
            <person name="Volkman S."/>
            <person name="Adams J."/>
            <person name="Walker B."/>
            <person name="Young S.K."/>
            <person name="Zeng Q."/>
            <person name="Gargeya S."/>
            <person name="Fitzgerald M."/>
            <person name="Haas B."/>
            <person name="Abouelleil A."/>
            <person name="Alvarado L."/>
            <person name="Arachchi H.M."/>
            <person name="Berlin A.M."/>
            <person name="Chapman S.B."/>
            <person name="Dewar J."/>
            <person name="Goldberg J."/>
            <person name="Griggs A."/>
            <person name="Gujja S."/>
            <person name="Hansen M."/>
            <person name="Howarth C."/>
            <person name="Imamovic A."/>
            <person name="Larimer J."/>
            <person name="McCowan C."/>
            <person name="Murphy C."/>
            <person name="Neiman D."/>
            <person name="Pearson M."/>
            <person name="Priest M."/>
            <person name="Roberts A."/>
            <person name="Saif S."/>
            <person name="Shea T."/>
            <person name="Sisk P."/>
            <person name="Sykes S."/>
            <person name="Wortman J."/>
            <person name="Nusbaum C."/>
            <person name="Birren B."/>
        </authorList>
    </citation>
    <scope>NUCLEOTIDE SEQUENCE [LARGE SCALE GENOMIC DNA]</scope>
    <source>
        <strain evidence="3 4">FCH/4</strain>
    </source>
</reference>
<evidence type="ECO:0000256" key="1">
    <source>
        <dbReference type="SAM" id="MobiDB-lite"/>
    </source>
</evidence>
<dbReference type="GO" id="GO:0003684">
    <property type="term" value="F:damaged DNA binding"/>
    <property type="evidence" value="ECO:0007669"/>
    <property type="project" value="InterPro"/>
</dbReference>
<dbReference type="InterPro" id="IPR018326">
    <property type="entry name" value="Rad4_beta-hairpin_dom1"/>
</dbReference>
<evidence type="ECO:0000313" key="3">
    <source>
        <dbReference type="EMBL" id="ETW29154.1"/>
    </source>
</evidence>
<dbReference type="SUPFAM" id="SSF54001">
    <property type="entry name" value="Cysteine proteinases"/>
    <property type="match status" value="1"/>
</dbReference>
<feature type="compositionally biased region" description="Basic residues" evidence="1">
    <location>
        <begin position="112"/>
        <end position="125"/>
    </location>
</feature>
<feature type="region of interest" description="Disordered" evidence="1">
    <location>
        <begin position="76"/>
        <end position="160"/>
    </location>
</feature>
<dbReference type="AlphaFoldDB" id="A0A024VK98"/>
<evidence type="ECO:0000313" key="4">
    <source>
        <dbReference type="Proteomes" id="UP000030656"/>
    </source>
</evidence>
<dbReference type="Pfam" id="PF10403">
    <property type="entry name" value="BHD_1"/>
    <property type="match status" value="1"/>
</dbReference>
<accession>A0A024VK98</accession>
<dbReference type="GO" id="GO:0000111">
    <property type="term" value="C:nucleotide-excision repair factor 2 complex"/>
    <property type="evidence" value="ECO:0007669"/>
    <property type="project" value="TreeGrafter"/>
</dbReference>
<feature type="region of interest" description="Disordered" evidence="1">
    <location>
        <begin position="372"/>
        <end position="394"/>
    </location>
</feature>
<gene>
    <name evidence="3" type="ORF">PFFCH_03415</name>
</gene>
<organism evidence="3 4">
    <name type="scientific">Plasmodium falciparum FCH/4</name>
    <dbReference type="NCBI Taxonomy" id="1036724"/>
    <lineage>
        <taxon>Eukaryota</taxon>
        <taxon>Sar</taxon>
        <taxon>Alveolata</taxon>
        <taxon>Apicomplexa</taxon>
        <taxon>Aconoidasida</taxon>
        <taxon>Haemosporida</taxon>
        <taxon>Plasmodiidae</taxon>
        <taxon>Plasmodium</taxon>
        <taxon>Plasmodium (Laverania)</taxon>
    </lineage>
</organism>
<dbReference type="GO" id="GO:0003697">
    <property type="term" value="F:single-stranded DNA binding"/>
    <property type="evidence" value="ECO:0007669"/>
    <property type="project" value="TreeGrafter"/>
</dbReference>
<name>A0A024VK98_PLAFA</name>
<dbReference type="PANTHER" id="PTHR12135:SF0">
    <property type="entry name" value="DNA REPAIR PROTEIN COMPLEMENTING XP-C CELLS"/>
    <property type="match status" value="1"/>
</dbReference>
<protein>
    <recommendedName>
        <fullName evidence="2">Rad4 beta-hairpin domain-containing protein</fullName>
    </recommendedName>
</protein>
<dbReference type="EMBL" id="KI927994">
    <property type="protein sequence ID" value="ETW29154.1"/>
    <property type="molecule type" value="Genomic_DNA"/>
</dbReference>